<dbReference type="Proteomes" id="UP000789366">
    <property type="component" value="Unassembled WGS sequence"/>
</dbReference>
<sequence length="168" mass="19556">HRQYLQPNQHDIISFNIKDSNHEAKLKTKMAQPTFSENITSVLIKYELTENNLIEPKRITRYHPFDKDGYPYCKCNLDELIGTGHTVILVEAGEYDLIERINYFYDNDDKEPGFRVFGDIIGYTSIKFDTRGEKANGISFVFKHASEWNNAMNRKDISQSVNMKLINV</sequence>
<proteinExistence type="predicted"/>
<comment type="caution">
    <text evidence="1">The sequence shown here is derived from an EMBL/GenBank/DDBJ whole genome shotgun (WGS) entry which is preliminary data.</text>
</comment>
<feature type="non-terminal residue" evidence="1">
    <location>
        <position position="168"/>
    </location>
</feature>
<gene>
    <name evidence="1" type="ORF">SPELUC_LOCUS17460</name>
</gene>
<feature type="non-terminal residue" evidence="1">
    <location>
        <position position="1"/>
    </location>
</feature>
<evidence type="ECO:0000313" key="2">
    <source>
        <dbReference type="Proteomes" id="UP000789366"/>
    </source>
</evidence>
<protein>
    <submittedName>
        <fullName evidence="1">5771_t:CDS:1</fullName>
    </submittedName>
</protein>
<dbReference type="EMBL" id="CAJVPW010071747">
    <property type="protein sequence ID" value="CAG8793728.1"/>
    <property type="molecule type" value="Genomic_DNA"/>
</dbReference>
<reference evidence="1" key="1">
    <citation type="submission" date="2021-06" db="EMBL/GenBank/DDBJ databases">
        <authorList>
            <person name="Kallberg Y."/>
            <person name="Tangrot J."/>
            <person name="Rosling A."/>
        </authorList>
    </citation>
    <scope>NUCLEOTIDE SEQUENCE</scope>
    <source>
        <strain evidence="1">28 12/20/2015</strain>
    </source>
</reference>
<organism evidence="1 2">
    <name type="scientific">Cetraspora pellucida</name>
    <dbReference type="NCBI Taxonomy" id="1433469"/>
    <lineage>
        <taxon>Eukaryota</taxon>
        <taxon>Fungi</taxon>
        <taxon>Fungi incertae sedis</taxon>
        <taxon>Mucoromycota</taxon>
        <taxon>Glomeromycotina</taxon>
        <taxon>Glomeromycetes</taxon>
        <taxon>Diversisporales</taxon>
        <taxon>Gigasporaceae</taxon>
        <taxon>Cetraspora</taxon>
    </lineage>
</organism>
<name>A0ACA9RIW5_9GLOM</name>
<accession>A0ACA9RIW5</accession>
<evidence type="ECO:0000313" key="1">
    <source>
        <dbReference type="EMBL" id="CAG8793728.1"/>
    </source>
</evidence>
<keyword evidence="2" id="KW-1185">Reference proteome</keyword>